<comment type="caution">
    <text evidence="4">The sequence shown here is derived from an EMBL/GenBank/DDBJ whole genome shotgun (WGS) entry which is preliminary data.</text>
</comment>
<dbReference type="AlphaFoldDB" id="A0A9D2SDZ5"/>
<evidence type="ECO:0000313" key="5">
    <source>
        <dbReference type="Proteomes" id="UP000826793"/>
    </source>
</evidence>
<dbReference type="PANTHER" id="PTHR43833:SF5">
    <property type="entry name" value="TRK SYSTEM POTASSIUM UPTAKE PROTEIN TRKA"/>
    <property type="match status" value="1"/>
</dbReference>
<evidence type="ECO:0000256" key="1">
    <source>
        <dbReference type="ARBA" id="ARBA00022448"/>
    </source>
</evidence>
<dbReference type="PROSITE" id="PS51201">
    <property type="entry name" value="RCK_N"/>
    <property type="match status" value="1"/>
</dbReference>
<protein>
    <submittedName>
        <fullName evidence="4">TrkA family potassium uptake protein</fullName>
    </submittedName>
</protein>
<dbReference type="SUPFAM" id="SSF51735">
    <property type="entry name" value="NAD(P)-binding Rossmann-fold domains"/>
    <property type="match status" value="1"/>
</dbReference>
<dbReference type="InterPro" id="IPR036291">
    <property type="entry name" value="NAD(P)-bd_dom_sf"/>
</dbReference>
<dbReference type="EMBL" id="DWXG01000002">
    <property type="protein sequence ID" value="HJB96974.1"/>
    <property type="molecule type" value="Genomic_DNA"/>
</dbReference>
<accession>A0A9D2SDZ5</accession>
<evidence type="ECO:0000313" key="4">
    <source>
        <dbReference type="EMBL" id="HJB96974.1"/>
    </source>
</evidence>
<dbReference type="Pfam" id="PF02254">
    <property type="entry name" value="TrkA_N"/>
    <property type="match status" value="1"/>
</dbReference>
<feature type="domain" description="RCK N-terminal" evidence="3">
    <location>
        <begin position="12"/>
        <end position="139"/>
    </location>
</feature>
<proteinExistence type="predicted"/>
<gene>
    <name evidence="4" type="ORF">H9710_00130</name>
</gene>
<dbReference type="Proteomes" id="UP000826793">
    <property type="component" value="Unassembled WGS sequence"/>
</dbReference>
<sequence>MAGRKSVKGQNSMNIMIVGGGLLGRKTAETLDELGHDVVLIDSSTENLAQLSPDFSGVTSVGFPMDIKSLRSAGIEGCDAVAVATPDDNLNITVGQIAKNFFGVPKVIARISDPYRENIFERFGLQTVCPTNMAGDKLVTALTSPWQSRQVTFGTTTITLLVFPVERRFVGHTTADLELHPGDGLFGVIKDDGTFVLKEAHKEILLEAGDSLVCSRKID</sequence>
<name>A0A9D2SDZ5_9FIRM</name>
<dbReference type="Gene3D" id="3.40.50.720">
    <property type="entry name" value="NAD(P)-binding Rossmann-like Domain"/>
    <property type="match status" value="1"/>
</dbReference>
<reference evidence="4" key="2">
    <citation type="submission" date="2021-04" db="EMBL/GenBank/DDBJ databases">
        <authorList>
            <person name="Gilroy R."/>
        </authorList>
    </citation>
    <scope>NUCLEOTIDE SEQUENCE</scope>
    <source>
        <strain evidence="4">CHK185-1770</strain>
    </source>
</reference>
<dbReference type="PANTHER" id="PTHR43833">
    <property type="entry name" value="POTASSIUM CHANNEL PROTEIN 2-RELATED-RELATED"/>
    <property type="match status" value="1"/>
</dbReference>
<keyword evidence="2" id="KW-0406">Ion transport</keyword>
<dbReference type="InterPro" id="IPR050721">
    <property type="entry name" value="Trk_Ktr_HKT_K-transport"/>
</dbReference>
<evidence type="ECO:0000256" key="2">
    <source>
        <dbReference type="ARBA" id="ARBA00023065"/>
    </source>
</evidence>
<dbReference type="GO" id="GO:0006813">
    <property type="term" value="P:potassium ion transport"/>
    <property type="evidence" value="ECO:0007669"/>
    <property type="project" value="InterPro"/>
</dbReference>
<reference evidence="4" key="1">
    <citation type="journal article" date="2021" name="PeerJ">
        <title>Extensive microbial diversity within the chicken gut microbiome revealed by metagenomics and culture.</title>
        <authorList>
            <person name="Gilroy R."/>
            <person name="Ravi A."/>
            <person name="Getino M."/>
            <person name="Pursley I."/>
            <person name="Horton D.L."/>
            <person name="Alikhan N.F."/>
            <person name="Baker D."/>
            <person name="Gharbi K."/>
            <person name="Hall N."/>
            <person name="Watson M."/>
            <person name="Adriaenssens E.M."/>
            <person name="Foster-Nyarko E."/>
            <person name="Jarju S."/>
            <person name="Secka A."/>
            <person name="Antonio M."/>
            <person name="Oren A."/>
            <person name="Chaudhuri R.R."/>
            <person name="La Ragione R."/>
            <person name="Hildebrand F."/>
            <person name="Pallen M.J."/>
        </authorList>
    </citation>
    <scope>NUCLEOTIDE SEQUENCE</scope>
    <source>
        <strain evidence="4">CHK185-1770</strain>
    </source>
</reference>
<organism evidence="4 5">
    <name type="scientific">Candidatus Acutalibacter pullicola</name>
    <dbReference type="NCBI Taxonomy" id="2838417"/>
    <lineage>
        <taxon>Bacteria</taxon>
        <taxon>Bacillati</taxon>
        <taxon>Bacillota</taxon>
        <taxon>Clostridia</taxon>
        <taxon>Eubacteriales</taxon>
        <taxon>Acutalibacteraceae</taxon>
        <taxon>Acutalibacter</taxon>
    </lineage>
</organism>
<keyword evidence="1" id="KW-0813">Transport</keyword>
<evidence type="ECO:0000259" key="3">
    <source>
        <dbReference type="PROSITE" id="PS51201"/>
    </source>
</evidence>
<dbReference type="InterPro" id="IPR003148">
    <property type="entry name" value="RCK_N"/>
</dbReference>